<reference evidence="2" key="1">
    <citation type="submission" date="2011-08" db="EMBL/GenBank/DDBJ databases">
        <authorList>
            <person name="Rombauts S."/>
        </authorList>
    </citation>
    <scope>NUCLEOTIDE SEQUENCE</scope>
    <source>
        <strain evidence="2">London</strain>
    </source>
</reference>
<name>T1L2D5_TETUR</name>
<dbReference type="HOGENOM" id="CLU_2834443_0_0_1"/>
<organism evidence="1 2">
    <name type="scientific">Tetranychus urticae</name>
    <name type="common">Two-spotted spider mite</name>
    <dbReference type="NCBI Taxonomy" id="32264"/>
    <lineage>
        <taxon>Eukaryota</taxon>
        <taxon>Metazoa</taxon>
        <taxon>Ecdysozoa</taxon>
        <taxon>Arthropoda</taxon>
        <taxon>Chelicerata</taxon>
        <taxon>Arachnida</taxon>
        <taxon>Acari</taxon>
        <taxon>Acariformes</taxon>
        <taxon>Trombidiformes</taxon>
        <taxon>Prostigmata</taxon>
        <taxon>Eleutherengona</taxon>
        <taxon>Raphignathae</taxon>
        <taxon>Tetranychoidea</taxon>
        <taxon>Tetranychidae</taxon>
        <taxon>Tetranychus</taxon>
    </lineage>
</organism>
<reference evidence="1" key="2">
    <citation type="submission" date="2015-06" db="UniProtKB">
        <authorList>
            <consortium name="EnsemblMetazoa"/>
        </authorList>
    </citation>
    <scope>IDENTIFICATION</scope>
</reference>
<accession>T1L2D5</accession>
<evidence type="ECO:0000313" key="2">
    <source>
        <dbReference type="Proteomes" id="UP000015104"/>
    </source>
</evidence>
<keyword evidence="2" id="KW-1185">Reference proteome</keyword>
<proteinExistence type="predicted"/>
<dbReference type="EMBL" id="CAEY01000945">
    <property type="status" value="NOT_ANNOTATED_CDS"/>
    <property type="molecule type" value="Genomic_DNA"/>
</dbReference>
<evidence type="ECO:0000313" key="1">
    <source>
        <dbReference type="EnsemblMetazoa" id="tetur33g00530.1"/>
    </source>
</evidence>
<dbReference type="EnsemblMetazoa" id="tetur33g00530.1">
    <property type="protein sequence ID" value="tetur33g00530.1"/>
    <property type="gene ID" value="tetur33g00530"/>
</dbReference>
<dbReference type="AlphaFoldDB" id="T1L2D5"/>
<dbReference type="Proteomes" id="UP000015104">
    <property type="component" value="Unassembled WGS sequence"/>
</dbReference>
<protein>
    <submittedName>
        <fullName evidence="1">Uncharacterized protein</fullName>
    </submittedName>
</protein>
<sequence length="66" mass="7822">MFFKLFKRYRITNCRVRFSDEVRGDPKEIGFKYNVSYGPEQIHIETHEPGSMGQYAADDVMTNLRM</sequence>